<comment type="caution">
    <text evidence="4">The sequence shown here is derived from an EMBL/GenBank/DDBJ whole genome shotgun (WGS) entry which is preliminary data.</text>
</comment>
<dbReference type="InterPro" id="IPR008207">
    <property type="entry name" value="Sig_transdc_His_kin_Hpt_dom"/>
</dbReference>
<dbReference type="Proteomes" id="UP001157355">
    <property type="component" value="Unassembled WGS sequence"/>
</dbReference>
<feature type="modified residue" description="Phosphohistidine" evidence="2">
    <location>
        <position position="51"/>
    </location>
</feature>
<evidence type="ECO:0000259" key="3">
    <source>
        <dbReference type="PROSITE" id="PS50894"/>
    </source>
</evidence>
<dbReference type="GO" id="GO:0000160">
    <property type="term" value="P:phosphorelay signal transduction system"/>
    <property type="evidence" value="ECO:0007669"/>
    <property type="project" value="UniProtKB-KW"/>
</dbReference>
<dbReference type="SUPFAM" id="SSF47226">
    <property type="entry name" value="Histidine-containing phosphotransfer domain, HPT domain"/>
    <property type="match status" value="1"/>
</dbReference>
<dbReference type="GO" id="GO:0004672">
    <property type="term" value="F:protein kinase activity"/>
    <property type="evidence" value="ECO:0007669"/>
    <property type="project" value="UniProtKB-ARBA"/>
</dbReference>
<gene>
    <name evidence="4" type="ORF">GCM10010873_12860</name>
</gene>
<sequence>MIAWDRVNDLRSEIGNDDFAEVVAMFLEEADEVIGRIAKTREAKALEADLHFLKGAALNLGFAQLANLCQDGERRAASGDTKIDLAQVASSYQASKRALRAGQKASAA</sequence>
<protein>
    <submittedName>
        <fullName evidence="4">Nickel transporter</fullName>
    </submittedName>
</protein>
<keyword evidence="5" id="KW-1185">Reference proteome</keyword>
<reference evidence="4 5" key="1">
    <citation type="journal article" date="2014" name="Int. J. Syst. Evol. Microbiol.">
        <title>Complete genome sequence of Corynebacterium casei LMG S-19264T (=DSM 44701T), isolated from a smear-ripened cheese.</title>
        <authorList>
            <consortium name="US DOE Joint Genome Institute (JGI-PGF)"/>
            <person name="Walter F."/>
            <person name="Albersmeier A."/>
            <person name="Kalinowski J."/>
            <person name="Ruckert C."/>
        </authorList>
    </citation>
    <scope>NUCLEOTIDE SEQUENCE [LARGE SCALE GENOMIC DNA]</scope>
    <source>
        <strain evidence="4 5">NBRC 111766</strain>
    </source>
</reference>
<evidence type="ECO:0000256" key="2">
    <source>
        <dbReference type="PROSITE-ProRule" id="PRU00110"/>
    </source>
</evidence>
<dbReference type="InterPro" id="IPR036641">
    <property type="entry name" value="HPT_dom_sf"/>
</dbReference>
<dbReference type="Pfam" id="PF01627">
    <property type="entry name" value="Hpt"/>
    <property type="match status" value="1"/>
</dbReference>
<evidence type="ECO:0000313" key="4">
    <source>
        <dbReference type="EMBL" id="GLS86312.1"/>
    </source>
</evidence>
<dbReference type="EMBL" id="BSPP01000004">
    <property type="protein sequence ID" value="GLS86312.1"/>
    <property type="molecule type" value="Genomic_DNA"/>
</dbReference>
<proteinExistence type="predicted"/>
<evidence type="ECO:0000313" key="5">
    <source>
        <dbReference type="Proteomes" id="UP001157355"/>
    </source>
</evidence>
<dbReference type="PROSITE" id="PS50894">
    <property type="entry name" value="HPT"/>
    <property type="match status" value="1"/>
</dbReference>
<name>A0AA37WZI9_9RHOB</name>
<dbReference type="Gene3D" id="1.20.120.160">
    <property type="entry name" value="HPT domain"/>
    <property type="match status" value="1"/>
</dbReference>
<evidence type="ECO:0000256" key="1">
    <source>
        <dbReference type="ARBA" id="ARBA00023012"/>
    </source>
</evidence>
<dbReference type="AlphaFoldDB" id="A0AA37WZI9"/>
<keyword evidence="1" id="KW-0902">Two-component regulatory system</keyword>
<accession>A0AA37WZI9</accession>
<feature type="domain" description="HPt" evidence="3">
    <location>
        <begin position="12"/>
        <end position="102"/>
    </location>
</feature>
<organism evidence="4 5">
    <name type="scientific">Cypionkella aquatica</name>
    <dbReference type="NCBI Taxonomy" id="1756042"/>
    <lineage>
        <taxon>Bacteria</taxon>
        <taxon>Pseudomonadati</taxon>
        <taxon>Pseudomonadota</taxon>
        <taxon>Alphaproteobacteria</taxon>
        <taxon>Rhodobacterales</taxon>
        <taxon>Paracoccaceae</taxon>
        <taxon>Cypionkella</taxon>
    </lineage>
</organism>
<keyword evidence="2" id="KW-0597">Phosphoprotein</keyword>